<gene>
    <name evidence="3" type="ORF">WA1_33205</name>
</gene>
<organism evidence="3 4">
    <name type="scientific">Scytonema hofmannii PCC 7110</name>
    <dbReference type="NCBI Taxonomy" id="128403"/>
    <lineage>
        <taxon>Bacteria</taxon>
        <taxon>Bacillati</taxon>
        <taxon>Cyanobacteriota</taxon>
        <taxon>Cyanophyceae</taxon>
        <taxon>Nostocales</taxon>
        <taxon>Scytonemataceae</taxon>
        <taxon>Scytonema</taxon>
    </lineage>
</organism>
<protein>
    <submittedName>
        <fullName evidence="3">Fosmidomycin resistance protein</fullName>
    </submittedName>
</protein>
<dbReference type="RefSeq" id="WP_017749796.1">
    <property type="nucleotide sequence ID" value="NZ_KQ976354.1"/>
</dbReference>
<name>A0A139X2J0_9CYAN</name>
<dbReference type="InterPro" id="IPR051332">
    <property type="entry name" value="Fosfomycin_Res_Enzymes"/>
</dbReference>
<feature type="domain" description="VOC" evidence="2">
    <location>
        <begin position="4"/>
        <end position="122"/>
    </location>
</feature>
<reference evidence="3 4" key="1">
    <citation type="journal article" date="2013" name="Genome Biol. Evol.">
        <title>Genomes of Stigonematalean cyanobacteria (subsection V) and the evolution of oxygenic photosynthesis from prokaryotes to plastids.</title>
        <authorList>
            <person name="Dagan T."/>
            <person name="Roettger M."/>
            <person name="Stucken K."/>
            <person name="Landan G."/>
            <person name="Koch R."/>
            <person name="Major P."/>
            <person name="Gould S.B."/>
            <person name="Goremykin V.V."/>
            <person name="Rippka R."/>
            <person name="Tandeau de Marsac N."/>
            <person name="Gugger M."/>
            <person name="Lockhart P.J."/>
            <person name="Allen J.F."/>
            <person name="Brune I."/>
            <person name="Maus I."/>
            <person name="Puhler A."/>
            <person name="Martin W.F."/>
        </authorList>
    </citation>
    <scope>NUCLEOTIDE SEQUENCE [LARGE SCALE GENOMIC DNA]</scope>
    <source>
        <strain evidence="3 4">PCC 7110</strain>
    </source>
</reference>
<dbReference type="Gene3D" id="3.10.180.10">
    <property type="entry name" value="2,3-Dihydroxybiphenyl 1,2-Dioxygenase, domain 1"/>
    <property type="match status" value="1"/>
</dbReference>
<keyword evidence="1" id="KW-0479">Metal-binding</keyword>
<comment type="caution">
    <text evidence="3">The sequence shown here is derived from an EMBL/GenBank/DDBJ whole genome shotgun (WGS) entry which is preliminary data.</text>
</comment>
<dbReference type="PANTHER" id="PTHR36113">
    <property type="entry name" value="LYASE, PUTATIVE-RELATED-RELATED"/>
    <property type="match status" value="1"/>
</dbReference>
<dbReference type="PANTHER" id="PTHR36113:SF6">
    <property type="entry name" value="FOSFOMYCIN RESISTANCE PROTEIN FOSX"/>
    <property type="match status" value="1"/>
</dbReference>
<evidence type="ECO:0000313" key="3">
    <source>
        <dbReference type="EMBL" id="KYC38873.1"/>
    </source>
</evidence>
<keyword evidence="4" id="KW-1185">Reference proteome</keyword>
<dbReference type="SUPFAM" id="SSF54593">
    <property type="entry name" value="Glyoxalase/Bleomycin resistance protein/Dihydroxybiphenyl dioxygenase"/>
    <property type="match status" value="1"/>
</dbReference>
<dbReference type="InterPro" id="IPR029068">
    <property type="entry name" value="Glyas_Bleomycin-R_OHBP_Dase"/>
</dbReference>
<dbReference type="Proteomes" id="UP000076925">
    <property type="component" value="Unassembled WGS sequence"/>
</dbReference>
<evidence type="ECO:0000313" key="4">
    <source>
        <dbReference type="Proteomes" id="UP000076925"/>
    </source>
</evidence>
<dbReference type="PROSITE" id="PS51819">
    <property type="entry name" value="VOC"/>
    <property type="match status" value="1"/>
</dbReference>
<dbReference type="InterPro" id="IPR037523">
    <property type="entry name" value="VOC_core"/>
</dbReference>
<dbReference type="Pfam" id="PF00903">
    <property type="entry name" value="Glyoxalase"/>
    <property type="match status" value="1"/>
</dbReference>
<dbReference type="CDD" id="cd08364">
    <property type="entry name" value="FosX"/>
    <property type="match status" value="1"/>
</dbReference>
<sequence length="144" mass="16902">MIQGISHITFIVRDLEKMTKFLTSIFDAEEVYSSGDRTFSISKEKFFLINGLWVAIMEGESLPEKTYNHIAFKITEDEYELYAIKVKSLGIDVKEGRSRVEGEGRSLYFYDYDNHLFELHTGTLNQRLQKYQNESTTFPEELYQ</sequence>
<evidence type="ECO:0000256" key="1">
    <source>
        <dbReference type="ARBA" id="ARBA00022723"/>
    </source>
</evidence>
<accession>A0A139X2J0</accession>
<dbReference type="STRING" id="128403.WA1_33205"/>
<dbReference type="InterPro" id="IPR037434">
    <property type="entry name" value="FosX"/>
</dbReference>
<dbReference type="AlphaFoldDB" id="A0A139X2J0"/>
<dbReference type="EMBL" id="ANNX02000036">
    <property type="protein sequence ID" value="KYC38873.1"/>
    <property type="molecule type" value="Genomic_DNA"/>
</dbReference>
<evidence type="ECO:0000259" key="2">
    <source>
        <dbReference type="PROSITE" id="PS51819"/>
    </source>
</evidence>
<dbReference type="GO" id="GO:0046872">
    <property type="term" value="F:metal ion binding"/>
    <property type="evidence" value="ECO:0007669"/>
    <property type="project" value="UniProtKB-KW"/>
</dbReference>
<proteinExistence type="predicted"/>
<dbReference type="OrthoDB" id="9788468at2"/>
<dbReference type="NCBIfam" id="NF000222">
    <property type="entry name" value="FosX"/>
    <property type="match status" value="1"/>
</dbReference>
<dbReference type="InterPro" id="IPR004360">
    <property type="entry name" value="Glyas_Fos-R_dOase_dom"/>
</dbReference>